<dbReference type="VEuPathDB" id="FungiDB:RO3G_11849"/>
<evidence type="ECO:0000313" key="1">
    <source>
        <dbReference type="EMBL" id="EIE87138.1"/>
    </source>
</evidence>
<protein>
    <submittedName>
        <fullName evidence="1">Uncharacterized protein</fullName>
    </submittedName>
</protein>
<proteinExistence type="predicted"/>
<keyword evidence="2" id="KW-1185">Reference proteome</keyword>
<reference evidence="1 2" key="1">
    <citation type="journal article" date="2009" name="PLoS Genet.">
        <title>Genomic analysis of the basal lineage fungus Rhizopus oryzae reveals a whole-genome duplication.</title>
        <authorList>
            <person name="Ma L.-J."/>
            <person name="Ibrahim A.S."/>
            <person name="Skory C."/>
            <person name="Grabherr M.G."/>
            <person name="Burger G."/>
            <person name="Butler M."/>
            <person name="Elias M."/>
            <person name="Idnurm A."/>
            <person name="Lang B.F."/>
            <person name="Sone T."/>
            <person name="Abe A."/>
            <person name="Calvo S.E."/>
            <person name="Corrochano L.M."/>
            <person name="Engels R."/>
            <person name="Fu J."/>
            <person name="Hansberg W."/>
            <person name="Kim J.-M."/>
            <person name="Kodira C.D."/>
            <person name="Koehrsen M.J."/>
            <person name="Liu B."/>
            <person name="Miranda-Saavedra D."/>
            <person name="O'Leary S."/>
            <person name="Ortiz-Castellanos L."/>
            <person name="Poulter R."/>
            <person name="Rodriguez-Romero J."/>
            <person name="Ruiz-Herrera J."/>
            <person name="Shen Y.-Q."/>
            <person name="Zeng Q."/>
            <person name="Galagan J."/>
            <person name="Birren B.W."/>
            <person name="Cuomo C.A."/>
            <person name="Wickes B.L."/>
        </authorList>
    </citation>
    <scope>NUCLEOTIDE SEQUENCE [LARGE SCALE GENOMIC DNA]</scope>
    <source>
        <strain evidence="2">RA 99-880 / ATCC MYA-4621 / FGSC 9543 / NRRL 43880</strain>
    </source>
</reference>
<dbReference type="STRING" id="246409.I1CFA8"/>
<dbReference type="RefSeq" id="XP_067522534.1">
    <property type="nucleotide sequence ID" value="XM_067666433.1"/>
</dbReference>
<name>I1CFA8_RHIO9</name>
<evidence type="ECO:0000313" key="2">
    <source>
        <dbReference type="Proteomes" id="UP000009138"/>
    </source>
</evidence>
<dbReference type="EMBL" id="CH476740">
    <property type="protein sequence ID" value="EIE87138.1"/>
    <property type="molecule type" value="Genomic_DNA"/>
</dbReference>
<dbReference type="OrthoDB" id="1937934at2759"/>
<dbReference type="AlphaFoldDB" id="I1CFA8"/>
<gene>
    <name evidence="1" type="ORF">RO3G_11849</name>
</gene>
<dbReference type="Proteomes" id="UP000009138">
    <property type="component" value="Unassembled WGS sequence"/>
</dbReference>
<sequence>MTSVDQLLDLKNDIMGDQEILGKINSDDLTLRALVSTKEAGIIIGKG</sequence>
<dbReference type="InParanoid" id="I1CFA8"/>
<dbReference type="GeneID" id="93618814"/>
<organism evidence="1 2">
    <name type="scientific">Rhizopus delemar (strain RA 99-880 / ATCC MYA-4621 / FGSC 9543 / NRRL 43880)</name>
    <name type="common">Mucormycosis agent</name>
    <name type="synonym">Rhizopus arrhizus var. delemar</name>
    <dbReference type="NCBI Taxonomy" id="246409"/>
    <lineage>
        <taxon>Eukaryota</taxon>
        <taxon>Fungi</taxon>
        <taxon>Fungi incertae sedis</taxon>
        <taxon>Mucoromycota</taxon>
        <taxon>Mucoromycotina</taxon>
        <taxon>Mucoromycetes</taxon>
        <taxon>Mucorales</taxon>
        <taxon>Mucorineae</taxon>
        <taxon>Rhizopodaceae</taxon>
        <taxon>Rhizopus</taxon>
    </lineage>
</organism>
<accession>I1CFA8</accession>